<protein>
    <submittedName>
        <fullName evidence="1">Uncharacterized protein</fullName>
    </submittedName>
</protein>
<sequence length="76" mass="8459">MTVDDRYCTLSRRALVTRRLVRALLHGGGSLSGLSSCLLPPDVIRRYVDEGLPPLHSLRRRARRGITEAERFANGG</sequence>
<organism evidence="1 2">
    <name type="scientific">Streptomyces mangrovisoli</name>
    <dbReference type="NCBI Taxonomy" id="1428628"/>
    <lineage>
        <taxon>Bacteria</taxon>
        <taxon>Bacillati</taxon>
        <taxon>Actinomycetota</taxon>
        <taxon>Actinomycetes</taxon>
        <taxon>Kitasatosporales</taxon>
        <taxon>Streptomycetaceae</taxon>
        <taxon>Streptomyces</taxon>
    </lineage>
</organism>
<evidence type="ECO:0000313" key="2">
    <source>
        <dbReference type="Proteomes" id="UP000034196"/>
    </source>
</evidence>
<accession>A0A1J4NT19</accession>
<name>A0A1J4NT19_9ACTN</name>
<reference evidence="1" key="1">
    <citation type="submission" date="2016-10" db="EMBL/GenBank/DDBJ databases">
        <title>Genome sequence of Streptomyces mangrovisoli MUSC 149.</title>
        <authorList>
            <person name="Lee L.-H."/>
            <person name="Ser H.-L."/>
        </authorList>
    </citation>
    <scope>NUCLEOTIDE SEQUENCE [LARGE SCALE GENOMIC DNA]</scope>
    <source>
        <strain evidence="1">MUSC 149</strain>
    </source>
</reference>
<comment type="caution">
    <text evidence="1">The sequence shown here is derived from an EMBL/GenBank/DDBJ whole genome shotgun (WGS) entry which is preliminary data.</text>
</comment>
<dbReference type="EMBL" id="LAVA02000057">
    <property type="protein sequence ID" value="OIJ65483.1"/>
    <property type="molecule type" value="Genomic_DNA"/>
</dbReference>
<evidence type="ECO:0000313" key="1">
    <source>
        <dbReference type="EMBL" id="OIJ65483.1"/>
    </source>
</evidence>
<keyword evidence="2" id="KW-1185">Reference proteome</keyword>
<dbReference type="Proteomes" id="UP000034196">
    <property type="component" value="Unassembled WGS sequence"/>
</dbReference>
<dbReference type="STRING" id="1428628.WN71_023340"/>
<dbReference type="AlphaFoldDB" id="A0A1J4NT19"/>
<dbReference type="RefSeq" id="WP_046584807.1">
    <property type="nucleotide sequence ID" value="NZ_LAVA02000057.1"/>
</dbReference>
<proteinExistence type="predicted"/>
<gene>
    <name evidence="1" type="ORF">WN71_023340</name>
</gene>